<evidence type="ECO:0000313" key="1">
    <source>
        <dbReference type="EMBL" id="QNO15556.1"/>
    </source>
</evidence>
<protein>
    <submittedName>
        <fullName evidence="1">Uncharacterized protein</fullName>
    </submittedName>
</protein>
<dbReference type="AlphaFoldDB" id="A0A7G9WA44"/>
<gene>
    <name evidence="1" type="ORF">HYG86_12635</name>
</gene>
<dbReference type="SUPFAM" id="SSF53795">
    <property type="entry name" value="PEP carboxykinase-like"/>
    <property type="match status" value="1"/>
</dbReference>
<evidence type="ECO:0000313" key="2">
    <source>
        <dbReference type="Proteomes" id="UP000516160"/>
    </source>
</evidence>
<organism evidence="1 2">
    <name type="scientific">Alkalicella caledoniensis</name>
    <dbReference type="NCBI Taxonomy" id="2731377"/>
    <lineage>
        <taxon>Bacteria</taxon>
        <taxon>Bacillati</taxon>
        <taxon>Bacillota</taxon>
        <taxon>Clostridia</taxon>
        <taxon>Eubacteriales</taxon>
        <taxon>Proteinivoracaceae</taxon>
        <taxon>Alkalicella</taxon>
    </lineage>
</organism>
<reference evidence="1 2" key="1">
    <citation type="submission" date="2020-07" db="EMBL/GenBank/DDBJ databases">
        <title>Alkalicella. sp. LB2 genome.</title>
        <authorList>
            <person name="Postec A."/>
            <person name="Quemeneur M."/>
        </authorList>
    </citation>
    <scope>NUCLEOTIDE SEQUENCE [LARGE SCALE GENOMIC DNA]</scope>
    <source>
        <strain evidence="1 2">LB2</strain>
    </source>
</reference>
<name>A0A7G9WA44_ALKCA</name>
<sequence length="275" mass="31239">MKQINYWIAPHSVYQFEFPNDFMYKGSNITDVKASGRITIAKELGCLDKPPKGLSLSTWNLCGSISNYSIRTEFKSNYDLSPGSLLTVGRDTDVTIYTPYIDYYILGNDLSYISLMNKVMTIRCSSFILKETLFLFLGESGSGKSTIVAEAKENFINPIILSDDHLGLNVENNSISAFTPLWDKVNLDMKEAKCKEIKKMIVFLLEDESSRKKIQRVSSVIEKITFVLKSTVLFGVDKGISKKLLDYSKGILHYDFYIAPQKNCIKIFDFIRSIE</sequence>
<accession>A0A7G9WA44</accession>
<dbReference type="RefSeq" id="WP_213165933.1">
    <property type="nucleotide sequence ID" value="NZ_CP058559.1"/>
</dbReference>
<dbReference type="KEGG" id="acae:HYG86_12635"/>
<keyword evidence="2" id="KW-1185">Reference proteome</keyword>
<dbReference type="EMBL" id="CP058559">
    <property type="protein sequence ID" value="QNO15556.1"/>
    <property type="molecule type" value="Genomic_DNA"/>
</dbReference>
<dbReference type="Proteomes" id="UP000516160">
    <property type="component" value="Chromosome"/>
</dbReference>
<proteinExistence type="predicted"/>